<keyword evidence="7" id="KW-1278">Translocase</keyword>
<dbReference type="Pfam" id="PF00005">
    <property type="entry name" value="ABC_tran"/>
    <property type="match status" value="2"/>
</dbReference>
<evidence type="ECO:0000256" key="8">
    <source>
        <dbReference type="ARBA" id="ARBA00023136"/>
    </source>
</evidence>
<keyword evidence="4" id="KW-0677">Repeat</keyword>
<evidence type="ECO:0000256" key="4">
    <source>
        <dbReference type="ARBA" id="ARBA00022737"/>
    </source>
</evidence>
<dbReference type="PANTHER" id="PTHR43790">
    <property type="entry name" value="CARBOHYDRATE TRANSPORT ATP-BINDING PROTEIN MG119-RELATED"/>
    <property type="match status" value="1"/>
</dbReference>
<dbReference type="AlphaFoldDB" id="A0A5B8C8J3"/>
<dbReference type="InterPro" id="IPR050107">
    <property type="entry name" value="ABC_carbohydrate_import_ATPase"/>
</dbReference>
<sequence length="505" mass="54934">MTTVLQVNDVVQEYPGVRALKGVSLQIRAGQVLGLVGENGAGKSTLIRILGGIEQPVRGAVIVKGAEQRFRSSADSQAAGISVVSQEFRQVPQLSVADNIFLGHELTSGGVVHRGRTRARSVEVLEQLGMELDPDRPLSSLTVGDRQMVEIARALSREFDVLIMDEPTAALNAAEISQLHTIVRRLAERGKAIVYVSHHLDEIFTICDDVAVLRDGELVAHQPTAELDEPRLVEHMLGRKPQTYEHAAVHESAVDVRLEVRDLVVPGVAEPFDLEVRRGEILGLAGLVGSGRTELTRALFGDLVAQRGTVRVDSRQVRLRSSREAVANGIFMLSEDRKGEGILPHLDVTENAMVSRDRRALPWRNRLLPVPRDESAEFLKLRDQMRIRVPHGRQLVGNLSGGNQQKVLLSRALLSGCSVLLLNEPTRGVDVGAKVDIYQLIQQLADSGVAVVVSSSDAPELAAIADRCAVYFAGRHVAELRGRDVTEENIVGASVGQTAQETNHA</sequence>
<feature type="domain" description="ABC transporter" evidence="9">
    <location>
        <begin position="249"/>
        <end position="498"/>
    </location>
</feature>
<dbReference type="CDD" id="cd03215">
    <property type="entry name" value="ABC_Carb_Monos_II"/>
    <property type="match status" value="1"/>
</dbReference>
<keyword evidence="8" id="KW-0472">Membrane</keyword>
<dbReference type="Proteomes" id="UP000314616">
    <property type="component" value="Chromosome"/>
</dbReference>
<dbReference type="CDD" id="cd03216">
    <property type="entry name" value="ABC_Carb_Monos_I"/>
    <property type="match status" value="1"/>
</dbReference>
<comment type="subcellular location">
    <subcellularLocation>
        <location evidence="1">Cell membrane</location>
        <topology evidence="1">Peripheral membrane protein</topology>
    </subcellularLocation>
</comment>
<dbReference type="KEGG" id="gyu:FE374_18840"/>
<keyword evidence="5" id="KW-0547">Nucleotide-binding</keyword>
<feature type="domain" description="ABC transporter" evidence="9">
    <location>
        <begin position="5"/>
        <end position="240"/>
    </location>
</feature>
<dbReference type="InterPro" id="IPR017871">
    <property type="entry name" value="ABC_transporter-like_CS"/>
</dbReference>
<evidence type="ECO:0000256" key="6">
    <source>
        <dbReference type="ARBA" id="ARBA00022840"/>
    </source>
</evidence>
<dbReference type="EMBL" id="CP040915">
    <property type="protein sequence ID" value="QDC26387.1"/>
    <property type="molecule type" value="Genomic_DNA"/>
</dbReference>
<keyword evidence="3" id="KW-1003">Cell membrane</keyword>
<evidence type="ECO:0000313" key="10">
    <source>
        <dbReference type="EMBL" id="QDC26387.1"/>
    </source>
</evidence>
<evidence type="ECO:0000256" key="7">
    <source>
        <dbReference type="ARBA" id="ARBA00022967"/>
    </source>
</evidence>
<dbReference type="RefSeq" id="WP_139931084.1">
    <property type="nucleotide sequence ID" value="NZ_CP040915.1"/>
</dbReference>
<dbReference type="InterPro" id="IPR027417">
    <property type="entry name" value="P-loop_NTPase"/>
</dbReference>
<evidence type="ECO:0000256" key="1">
    <source>
        <dbReference type="ARBA" id="ARBA00004202"/>
    </source>
</evidence>
<dbReference type="PROSITE" id="PS00211">
    <property type="entry name" value="ABC_TRANSPORTER_1"/>
    <property type="match status" value="1"/>
</dbReference>
<keyword evidence="2" id="KW-0813">Transport</keyword>
<evidence type="ECO:0000256" key="3">
    <source>
        <dbReference type="ARBA" id="ARBA00022475"/>
    </source>
</evidence>
<proteinExistence type="predicted"/>
<dbReference type="FunFam" id="3.40.50.300:FF:000127">
    <property type="entry name" value="Ribose import ATP-binding protein RbsA"/>
    <property type="match status" value="1"/>
</dbReference>
<dbReference type="InterPro" id="IPR003593">
    <property type="entry name" value="AAA+_ATPase"/>
</dbReference>
<name>A0A5B8C8J3_9MICO</name>
<dbReference type="GO" id="GO:0005886">
    <property type="term" value="C:plasma membrane"/>
    <property type="evidence" value="ECO:0007669"/>
    <property type="project" value="UniProtKB-SubCell"/>
</dbReference>
<evidence type="ECO:0000313" key="11">
    <source>
        <dbReference type="Proteomes" id="UP000314616"/>
    </source>
</evidence>
<evidence type="ECO:0000256" key="2">
    <source>
        <dbReference type="ARBA" id="ARBA00022448"/>
    </source>
</evidence>
<dbReference type="GO" id="GO:0005524">
    <property type="term" value="F:ATP binding"/>
    <property type="evidence" value="ECO:0007669"/>
    <property type="project" value="UniProtKB-KW"/>
</dbReference>
<dbReference type="SMART" id="SM00382">
    <property type="entry name" value="AAA"/>
    <property type="match status" value="2"/>
</dbReference>
<dbReference type="GO" id="GO:0016887">
    <property type="term" value="F:ATP hydrolysis activity"/>
    <property type="evidence" value="ECO:0007669"/>
    <property type="project" value="InterPro"/>
</dbReference>
<dbReference type="InterPro" id="IPR003439">
    <property type="entry name" value="ABC_transporter-like_ATP-bd"/>
</dbReference>
<protein>
    <submittedName>
        <fullName evidence="10">Sugar ABC transporter ATP-binding protein</fullName>
    </submittedName>
</protein>
<reference evidence="10 11" key="1">
    <citation type="submission" date="2019-05" db="EMBL/GenBank/DDBJ databases">
        <title>Georgenia *** sp. nov., and Georgenia *** sp. nov., isolated from the intestinal contents of plateau pika (Ochotona curzoniae) in the Qinghai-Tibet plateau of China.</title>
        <authorList>
            <person name="Tian Z."/>
        </authorList>
    </citation>
    <scope>NUCLEOTIDE SEQUENCE [LARGE SCALE GENOMIC DNA]</scope>
    <source>
        <strain evidence="10 11">Z443</strain>
    </source>
</reference>
<organism evidence="10 11">
    <name type="scientific">Georgenia yuyongxinii</name>
    <dbReference type="NCBI Taxonomy" id="2589797"/>
    <lineage>
        <taxon>Bacteria</taxon>
        <taxon>Bacillati</taxon>
        <taxon>Actinomycetota</taxon>
        <taxon>Actinomycetes</taxon>
        <taxon>Micrococcales</taxon>
        <taxon>Bogoriellaceae</taxon>
        <taxon>Georgenia</taxon>
    </lineage>
</organism>
<dbReference type="PROSITE" id="PS50893">
    <property type="entry name" value="ABC_TRANSPORTER_2"/>
    <property type="match status" value="2"/>
</dbReference>
<dbReference type="OrthoDB" id="39350at2"/>
<gene>
    <name evidence="10" type="ORF">FE374_18840</name>
</gene>
<dbReference type="SUPFAM" id="SSF52540">
    <property type="entry name" value="P-loop containing nucleoside triphosphate hydrolases"/>
    <property type="match status" value="2"/>
</dbReference>
<evidence type="ECO:0000256" key="5">
    <source>
        <dbReference type="ARBA" id="ARBA00022741"/>
    </source>
</evidence>
<evidence type="ECO:0000259" key="9">
    <source>
        <dbReference type="PROSITE" id="PS50893"/>
    </source>
</evidence>
<accession>A0A5B8C8J3</accession>
<keyword evidence="6 10" id="KW-0067">ATP-binding</keyword>
<dbReference type="PANTHER" id="PTHR43790:SF9">
    <property type="entry name" value="GALACTOFURANOSE TRANSPORTER ATP-BINDING PROTEIN YTFR"/>
    <property type="match status" value="1"/>
</dbReference>
<dbReference type="Gene3D" id="3.40.50.300">
    <property type="entry name" value="P-loop containing nucleotide triphosphate hydrolases"/>
    <property type="match status" value="2"/>
</dbReference>